<name>A0A2N6T7A3_9CORY</name>
<organism evidence="4 5">
    <name type="scientific">Corynebacterium tuscaniense</name>
    <dbReference type="NCBI Taxonomy" id="302449"/>
    <lineage>
        <taxon>Bacteria</taxon>
        <taxon>Bacillati</taxon>
        <taxon>Actinomycetota</taxon>
        <taxon>Actinomycetes</taxon>
        <taxon>Mycobacteriales</taxon>
        <taxon>Corynebacteriaceae</taxon>
        <taxon>Corynebacterium</taxon>
    </lineage>
</organism>
<dbReference type="InterPro" id="IPR006683">
    <property type="entry name" value="Thioestr_dom"/>
</dbReference>
<dbReference type="AlphaFoldDB" id="A0A2N6T7A3"/>
<accession>A0A2N6T7A3</accession>
<dbReference type="GO" id="GO:0061522">
    <property type="term" value="F:1,4-dihydroxy-2-naphthoyl-CoA thioesterase activity"/>
    <property type="evidence" value="ECO:0007669"/>
    <property type="project" value="TreeGrafter"/>
</dbReference>
<dbReference type="Pfam" id="PF03061">
    <property type="entry name" value="4HBT"/>
    <property type="match status" value="1"/>
</dbReference>
<dbReference type="SUPFAM" id="SSF54637">
    <property type="entry name" value="Thioesterase/thiol ester dehydrase-isomerase"/>
    <property type="match status" value="1"/>
</dbReference>
<dbReference type="InterPro" id="IPR029069">
    <property type="entry name" value="HotDog_dom_sf"/>
</dbReference>
<dbReference type="CDD" id="cd03443">
    <property type="entry name" value="PaaI_thioesterase"/>
    <property type="match status" value="1"/>
</dbReference>
<dbReference type="GO" id="GO:0005829">
    <property type="term" value="C:cytosol"/>
    <property type="evidence" value="ECO:0007669"/>
    <property type="project" value="TreeGrafter"/>
</dbReference>
<gene>
    <name evidence="4" type="ORF">CJ203_01810</name>
</gene>
<keyword evidence="2" id="KW-0378">Hydrolase</keyword>
<dbReference type="NCBIfam" id="TIGR00369">
    <property type="entry name" value="unchar_dom_1"/>
    <property type="match status" value="1"/>
</dbReference>
<dbReference type="EMBL" id="PNHG01000002">
    <property type="protein sequence ID" value="PMC65179.1"/>
    <property type="molecule type" value="Genomic_DNA"/>
</dbReference>
<evidence type="ECO:0000259" key="3">
    <source>
        <dbReference type="Pfam" id="PF03061"/>
    </source>
</evidence>
<comment type="caution">
    <text evidence="4">The sequence shown here is derived from an EMBL/GenBank/DDBJ whole genome shotgun (WGS) entry which is preliminary data.</text>
</comment>
<dbReference type="PANTHER" id="PTHR43240">
    <property type="entry name" value="1,4-DIHYDROXY-2-NAPHTHOYL-COA THIOESTERASE 1"/>
    <property type="match status" value="1"/>
</dbReference>
<protein>
    <submittedName>
        <fullName evidence="4">Thioesterase</fullName>
    </submittedName>
</protein>
<evidence type="ECO:0000313" key="4">
    <source>
        <dbReference type="EMBL" id="PMC65179.1"/>
    </source>
</evidence>
<comment type="similarity">
    <text evidence="1">Belongs to the thioesterase PaaI family.</text>
</comment>
<evidence type="ECO:0000313" key="5">
    <source>
        <dbReference type="Proteomes" id="UP000235836"/>
    </source>
</evidence>
<dbReference type="Gene3D" id="3.10.129.10">
    <property type="entry name" value="Hotdog Thioesterase"/>
    <property type="match status" value="1"/>
</dbReference>
<feature type="domain" description="Thioesterase" evidence="3">
    <location>
        <begin position="63"/>
        <end position="133"/>
    </location>
</feature>
<sequence>MDIKNLSNLEEFRTRQLTEKELSFLNSQMTKFDDFIGLQYTDFGPEKMVATIEVGPHLHQPAGLVNGGVFCSIGESMGSFAGYVAAGAPVVGMNNNTDLIRSVKSGVIEAEATPVHVGSRTQIWKIEMRHEGKLVAVTTLRTMVMR</sequence>
<proteinExistence type="inferred from homology"/>
<reference evidence="4 5" key="1">
    <citation type="submission" date="2017-09" db="EMBL/GenBank/DDBJ databases">
        <title>Bacterial strain isolated from the female urinary microbiota.</title>
        <authorList>
            <person name="Thomas-White K."/>
            <person name="Kumar N."/>
            <person name="Forster S."/>
            <person name="Putonti C."/>
            <person name="Lawley T."/>
            <person name="Wolfe A.J."/>
        </authorList>
    </citation>
    <scope>NUCLEOTIDE SEQUENCE [LARGE SCALE GENOMIC DNA]</scope>
    <source>
        <strain evidence="4 5">UMB0792</strain>
    </source>
</reference>
<evidence type="ECO:0000256" key="2">
    <source>
        <dbReference type="ARBA" id="ARBA00022801"/>
    </source>
</evidence>
<dbReference type="Proteomes" id="UP000235836">
    <property type="component" value="Unassembled WGS sequence"/>
</dbReference>
<evidence type="ECO:0000256" key="1">
    <source>
        <dbReference type="ARBA" id="ARBA00008324"/>
    </source>
</evidence>
<dbReference type="InterPro" id="IPR003736">
    <property type="entry name" value="PAAI_dom"/>
</dbReference>
<dbReference type="PANTHER" id="PTHR43240:SF5">
    <property type="entry name" value="1,4-DIHYDROXY-2-NAPHTHOYL-COA THIOESTERASE 1"/>
    <property type="match status" value="1"/>
</dbReference>
<dbReference type="RefSeq" id="WP_102723337.1">
    <property type="nucleotide sequence ID" value="NZ_PNHG01000002.1"/>
</dbReference>
<keyword evidence="5" id="KW-1185">Reference proteome</keyword>